<evidence type="ECO:0000256" key="1">
    <source>
        <dbReference type="ARBA" id="ARBA00000213"/>
    </source>
</evidence>
<evidence type="ECO:0000313" key="20">
    <source>
        <dbReference type="Proteomes" id="UP000198525"/>
    </source>
</evidence>
<dbReference type="SMART" id="SM00436">
    <property type="entry name" value="TOP1Bc"/>
    <property type="match status" value="1"/>
</dbReference>
<evidence type="ECO:0000256" key="5">
    <source>
        <dbReference type="ARBA" id="ARBA00022737"/>
    </source>
</evidence>
<evidence type="ECO:0000256" key="9">
    <source>
        <dbReference type="ARBA" id="ARBA00023029"/>
    </source>
</evidence>
<dbReference type="SUPFAM" id="SSF57783">
    <property type="entry name" value="Zinc beta-ribbon"/>
    <property type="match status" value="1"/>
</dbReference>
<dbReference type="PANTHER" id="PTHR11390:SF21">
    <property type="entry name" value="DNA TOPOISOMERASE 3-ALPHA"/>
    <property type="match status" value="1"/>
</dbReference>
<evidence type="ECO:0000256" key="2">
    <source>
        <dbReference type="ARBA" id="ARBA00009446"/>
    </source>
</evidence>
<feature type="domain" description="Toprim" evidence="17">
    <location>
        <begin position="1"/>
        <end position="132"/>
    </location>
</feature>
<dbReference type="Pfam" id="PF01131">
    <property type="entry name" value="Topoisom_bac"/>
    <property type="match status" value="1"/>
</dbReference>
<dbReference type="GO" id="GO:0006310">
    <property type="term" value="P:DNA recombination"/>
    <property type="evidence" value="ECO:0007669"/>
    <property type="project" value="TreeGrafter"/>
</dbReference>
<organism evidence="19 20">
    <name type="scientific">Billgrantia gudaonensis</name>
    <dbReference type="NCBI Taxonomy" id="376427"/>
    <lineage>
        <taxon>Bacteria</taxon>
        <taxon>Pseudomonadati</taxon>
        <taxon>Pseudomonadota</taxon>
        <taxon>Gammaproteobacteria</taxon>
        <taxon>Oceanospirillales</taxon>
        <taxon>Halomonadaceae</taxon>
        <taxon>Billgrantia</taxon>
    </lineage>
</organism>
<dbReference type="PROSITE" id="PS52039">
    <property type="entry name" value="TOPO_IA_2"/>
    <property type="match status" value="1"/>
</dbReference>
<keyword evidence="20" id="KW-1185">Reference proteome</keyword>
<evidence type="ECO:0000256" key="6">
    <source>
        <dbReference type="ARBA" id="ARBA00022771"/>
    </source>
</evidence>
<dbReference type="EMBL" id="FNES01000005">
    <property type="protein sequence ID" value="SDJ46589.1"/>
    <property type="molecule type" value="Genomic_DNA"/>
</dbReference>
<comment type="catalytic activity">
    <reaction evidence="1">
        <text>ATP-independent breakage of single-stranded DNA, followed by passage and rejoining.</text>
        <dbReference type="EC" id="5.6.2.1"/>
    </reaction>
</comment>
<evidence type="ECO:0000256" key="8">
    <source>
        <dbReference type="ARBA" id="ARBA00022842"/>
    </source>
</evidence>
<comment type="similarity">
    <text evidence="2">Belongs to the type IA topoisomerase family.</text>
</comment>
<dbReference type="PRINTS" id="PR00417">
    <property type="entry name" value="PRTPISMRASEI"/>
</dbReference>
<evidence type="ECO:0000256" key="12">
    <source>
        <dbReference type="ARBA" id="ARBA00030003"/>
    </source>
</evidence>
<evidence type="ECO:0000256" key="13">
    <source>
        <dbReference type="ARBA" id="ARBA00031985"/>
    </source>
</evidence>
<evidence type="ECO:0000256" key="10">
    <source>
        <dbReference type="ARBA" id="ARBA00023125"/>
    </source>
</evidence>
<dbReference type="InterPro" id="IPR003601">
    <property type="entry name" value="Topo_IA_2"/>
</dbReference>
<dbReference type="InterPro" id="IPR013498">
    <property type="entry name" value="Topo_IA_Znf"/>
</dbReference>
<dbReference type="Gene3D" id="3.40.50.140">
    <property type="match status" value="1"/>
</dbReference>
<dbReference type="PROSITE" id="PS50880">
    <property type="entry name" value="TOPRIM"/>
    <property type="match status" value="1"/>
</dbReference>
<dbReference type="SMART" id="SM00493">
    <property type="entry name" value="TOPRIM"/>
    <property type="match status" value="1"/>
</dbReference>
<evidence type="ECO:0000313" key="19">
    <source>
        <dbReference type="EMBL" id="SDJ46589.1"/>
    </source>
</evidence>
<dbReference type="PANTHER" id="PTHR11390">
    <property type="entry name" value="PROKARYOTIC DNA TOPOISOMERASE"/>
    <property type="match status" value="1"/>
</dbReference>
<name>A0A1G8TYL4_9GAMM</name>
<dbReference type="GO" id="GO:0003677">
    <property type="term" value="F:DNA binding"/>
    <property type="evidence" value="ECO:0007669"/>
    <property type="project" value="UniProtKB-KW"/>
</dbReference>
<keyword evidence="11 19" id="KW-0413">Isomerase</keyword>
<keyword evidence="10" id="KW-0238">DNA-binding</keyword>
<dbReference type="PROSITE" id="PS00396">
    <property type="entry name" value="TOPO_IA_1"/>
    <property type="match status" value="1"/>
</dbReference>
<reference evidence="19 20" key="1">
    <citation type="submission" date="2016-10" db="EMBL/GenBank/DDBJ databases">
        <authorList>
            <person name="de Groot N.N."/>
        </authorList>
    </citation>
    <scope>NUCLEOTIDE SEQUENCE [LARGE SCALE GENOMIC DNA]</scope>
    <source>
        <strain evidence="19 20">CGMCC 1.6133</strain>
    </source>
</reference>
<dbReference type="Pfam" id="PF01396">
    <property type="entry name" value="Zn_ribbon_Top1"/>
    <property type="match status" value="1"/>
</dbReference>
<dbReference type="CDD" id="cd03362">
    <property type="entry name" value="TOPRIM_TopoIA_TopoIII"/>
    <property type="match status" value="1"/>
</dbReference>
<dbReference type="Gene3D" id="1.10.290.10">
    <property type="entry name" value="Topoisomerase I, domain 4"/>
    <property type="match status" value="1"/>
</dbReference>
<evidence type="ECO:0000256" key="4">
    <source>
        <dbReference type="ARBA" id="ARBA00022723"/>
    </source>
</evidence>
<dbReference type="InterPro" id="IPR003602">
    <property type="entry name" value="Topo_IA_DNA-bd_dom"/>
</dbReference>
<keyword evidence="4" id="KW-0479">Metal-binding</keyword>
<evidence type="ECO:0000259" key="18">
    <source>
        <dbReference type="PROSITE" id="PS52039"/>
    </source>
</evidence>
<evidence type="ECO:0000256" key="15">
    <source>
        <dbReference type="ARBA" id="ARBA00032877"/>
    </source>
</evidence>
<dbReference type="InterPro" id="IPR034144">
    <property type="entry name" value="TOPRIM_TopoIII"/>
</dbReference>
<dbReference type="CDD" id="cd00186">
    <property type="entry name" value="TOP1Ac"/>
    <property type="match status" value="1"/>
</dbReference>
<dbReference type="OrthoDB" id="9803554at2"/>
<evidence type="ECO:0000259" key="17">
    <source>
        <dbReference type="PROSITE" id="PS50880"/>
    </source>
</evidence>
<dbReference type="GO" id="GO:0006281">
    <property type="term" value="P:DNA repair"/>
    <property type="evidence" value="ECO:0007669"/>
    <property type="project" value="TreeGrafter"/>
</dbReference>
<dbReference type="InterPro" id="IPR023405">
    <property type="entry name" value="Topo_IA_core_domain"/>
</dbReference>
<gene>
    <name evidence="19" type="ORF">SAMN04487954_1059</name>
</gene>
<dbReference type="InterPro" id="IPR013825">
    <property type="entry name" value="Topo_IA_cen_sub2"/>
</dbReference>
<dbReference type="SUPFAM" id="SSF56712">
    <property type="entry name" value="Prokaryotic type I DNA topoisomerase"/>
    <property type="match status" value="1"/>
</dbReference>
<evidence type="ECO:0000256" key="16">
    <source>
        <dbReference type="SAM" id="MobiDB-lite"/>
    </source>
</evidence>
<keyword evidence="6" id="KW-0863">Zinc-finger</keyword>
<dbReference type="NCBIfam" id="NF005829">
    <property type="entry name" value="PRK07726.1"/>
    <property type="match status" value="1"/>
</dbReference>
<dbReference type="SMART" id="SM00437">
    <property type="entry name" value="TOP1Ac"/>
    <property type="match status" value="1"/>
</dbReference>
<dbReference type="InterPro" id="IPR023406">
    <property type="entry name" value="Topo_IA_AS"/>
</dbReference>
<dbReference type="InterPro" id="IPR006171">
    <property type="entry name" value="TOPRIM_dom"/>
</dbReference>
<dbReference type="InterPro" id="IPR000380">
    <property type="entry name" value="Topo_IA"/>
</dbReference>
<dbReference type="InterPro" id="IPR013826">
    <property type="entry name" value="Topo_IA_cen_sub3"/>
</dbReference>
<proteinExistence type="inferred from homology"/>
<dbReference type="FunFam" id="1.10.290.10:FF:000004">
    <property type="entry name" value="DNA topoisomerase 3"/>
    <property type="match status" value="1"/>
</dbReference>
<dbReference type="GO" id="GO:0003917">
    <property type="term" value="F:DNA topoisomerase type I (single strand cut, ATP-independent) activity"/>
    <property type="evidence" value="ECO:0007669"/>
    <property type="project" value="UniProtKB-EC"/>
</dbReference>
<dbReference type="GO" id="GO:0043597">
    <property type="term" value="C:cytoplasmic replication fork"/>
    <property type="evidence" value="ECO:0007669"/>
    <property type="project" value="TreeGrafter"/>
</dbReference>
<evidence type="ECO:0000256" key="3">
    <source>
        <dbReference type="ARBA" id="ARBA00012891"/>
    </source>
</evidence>
<dbReference type="InterPro" id="IPR013497">
    <property type="entry name" value="Topo_IA_cen"/>
</dbReference>
<dbReference type="RefSeq" id="WP_089684738.1">
    <property type="nucleotide sequence ID" value="NZ_FNES01000005.1"/>
</dbReference>
<sequence length="665" mass="73751">MRVFLCEKPSQARDIARVIGAGQRSEGFLKGEGCVVTWGFGHLLEQAPPEQYDPALKRWSMEALPILPSTWKMEIKKSGRKQFGVVKKLLGQATEVVVATDADREGETIARELLDYCGYRGRVTRLWLSALDDASIRKALAGIRPGEATYPLYLAGLGRSRADWLVGMNLTRAYTVLAQRQGHQGVLSVGRVQTPALRLVVDRDREIANFVPQPFWEVVAQLQAAGGTFQAKWQPRDASIQDAAGRCISEEAARSLAQRVTGQQGRVGHLETSRKKEAAPLVMDLSSLQQEASRRFGYGAQQVLDIAQALYEAHKATSYPRTDCRYLPESQLEEAERIVTMLLHSDEALSALRQRLDTTRKSRVWNDSKITAHHGIIPTAAFDLAKLSDAERNVYDLIRRHYLAQFLPAHEYDRTELRVDLEGEAFVASGRQVRVEGWRMLFPRAAAGEGDEEEREASPLPALSEGESCQARQLEVLAKQTTPPKAFTEGTLIAAMKHAARFVTDERLKARLKETAGIGTEATRAGIIETLLKRGFIKRQKRALVSTPTGQQLIDALPTVITNPGMTALWEQALDDVAAGRLSLQEFMGRQAGMVEKLVQHARESTVTMPQPKSKTCPECQAPMRKRQGQYGAFWGCSRYPECRGMLRDKAPGKGAGSRRKAASP</sequence>
<keyword evidence="8" id="KW-0460">Magnesium</keyword>
<keyword evidence="5" id="KW-0677">Repeat</keyword>
<dbReference type="EC" id="5.6.2.1" evidence="3"/>
<keyword evidence="7" id="KW-0862">Zinc</keyword>
<dbReference type="Gene3D" id="2.70.20.10">
    <property type="entry name" value="Topoisomerase I, domain 3"/>
    <property type="match status" value="1"/>
</dbReference>
<dbReference type="STRING" id="376427.SAMN04487954_1059"/>
<accession>A0A1G8TYL4</accession>
<evidence type="ECO:0000256" key="7">
    <source>
        <dbReference type="ARBA" id="ARBA00022833"/>
    </source>
</evidence>
<keyword evidence="9" id="KW-0799">Topoisomerase</keyword>
<dbReference type="Gene3D" id="1.10.460.10">
    <property type="entry name" value="Topoisomerase I, domain 2"/>
    <property type="match status" value="1"/>
</dbReference>
<dbReference type="Pfam" id="PF01751">
    <property type="entry name" value="Toprim"/>
    <property type="match status" value="1"/>
</dbReference>
<feature type="domain" description="Topo IA-type catalytic" evidence="18">
    <location>
        <begin position="149"/>
        <end position="599"/>
    </location>
</feature>
<dbReference type="NCBIfam" id="TIGR01056">
    <property type="entry name" value="topB"/>
    <property type="match status" value="1"/>
</dbReference>
<dbReference type="InterPro" id="IPR013824">
    <property type="entry name" value="Topo_IA_cen_sub1"/>
</dbReference>
<dbReference type="GO" id="GO:0006265">
    <property type="term" value="P:DNA topological change"/>
    <property type="evidence" value="ECO:0007669"/>
    <property type="project" value="InterPro"/>
</dbReference>
<dbReference type="Gene3D" id="3.30.65.10">
    <property type="entry name" value="Bacterial Topoisomerase I, domain 1"/>
    <property type="match status" value="1"/>
</dbReference>
<dbReference type="GO" id="GO:0008270">
    <property type="term" value="F:zinc ion binding"/>
    <property type="evidence" value="ECO:0007669"/>
    <property type="project" value="UniProtKB-KW"/>
</dbReference>
<protein>
    <recommendedName>
        <fullName evidence="3">DNA topoisomerase</fullName>
        <ecNumber evidence="3">5.6.2.1</ecNumber>
    </recommendedName>
    <alternativeName>
        <fullName evidence="15">Omega-protein</fullName>
    </alternativeName>
    <alternativeName>
        <fullName evidence="14">Relaxing enzyme</fullName>
    </alternativeName>
    <alternativeName>
        <fullName evidence="12">Swivelase</fullName>
    </alternativeName>
    <alternativeName>
        <fullName evidence="13">Untwisting enzyme</fullName>
    </alternativeName>
</protein>
<feature type="region of interest" description="Disordered" evidence="16">
    <location>
        <begin position="446"/>
        <end position="465"/>
    </location>
</feature>
<dbReference type="AlphaFoldDB" id="A0A1G8TYL4"/>
<evidence type="ECO:0000256" key="11">
    <source>
        <dbReference type="ARBA" id="ARBA00023235"/>
    </source>
</evidence>
<dbReference type="Proteomes" id="UP000198525">
    <property type="component" value="Unassembled WGS sequence"/>
</dbReference>
<evidence type="ECO:0000256" key="14">
    <source>
        <dbReference type="ARBA" id="ARBA00032235"/>
    </source>
</evidence>
<dbReference type="InterPro" id="IPR005738">
    <property type="entry name" value="TopoIII"/>
</dbReference>